<evidence type="ECO:0000313" key="1">
    <source>
        <dbReference type="EMBL" id="DBA16641.1"/>
    </source>
</evidence>
<sequence length="111" mass="11723">MFYFVSSASIASFIGPPPFLVLATNSSGVVFIQRGSICTHRGCARASLAKLVLLHFTPSPAPRHPPLVPRTRSCRASHAGKALTNIKFVVLGPEVTEPMCGGAQPNIPLGK</sequence>
<dbReference type="Proteomes" id="UP001181693">
    <property type="component" value="Unassembled WGS sequence"/>
</dbReference>
<name>A0AAV2ZXF2_PYXAD</name>
<organism evidence="1 2">
    <name type="scientific">Pyxicephalus adspersus</name>
    <name type="common">African bullfrog</name>
    <dbReference type="NCBI Taxonomy" id="30357"/>
    <lineage>
        <taxon>Eukaryota</taxon>
        <taxon>Metazoa</taxon>
        <taxon>Chordata</taxon>
        <taxon>Craniata</taxon>
        <taxon>Vertebrata</taxon>
        <taxon>Euteleostomi</taxon>
        <taxon>Amphibia</taxon>
        <taxon>Batrachia</taxon>
        <taxon>Anura</taxon>
        <taxon>Neobatrachia</taxon>
        <taxon>Ranoidea</taxon>
        <taxon>Pyxicephalidae</taxon>
        <taxon>Pyxicephalinae</taxon>
        <taxon>Pyxicephalus</taxon>
    </lineage>
</organism>
<dbReference type="EMBL" id="DYDO01000011">
    <property type="protein sequence ID" value="DBA16641.1"/>
    <property type="molecule type" value="Genomic_DNA"/>
</dbReference>
<gene>
    <name evidence="1" type="ORF">GDO54_004015</name>
</gene>
<proteinExistence type="predicted"/>
<protein>
    <submittedName>
        <fullName evidence="1">Uncharacterized protein</fullName>
    </submittedName>
</protein>
<accession>A0AAV2ZXF2</accession>
<evidence type="ECO:0000313" key="2">
    <source>
        <dbReference type="Proteomes" id="UP001181693"/>
    </source>
</evidence>
<comment type="caution">
    <text evidence="1">The sequence shown here is derived from an EMBL/GenBank/DDBJ whole genome shotgun (WGS) entry which is preliminary data.</text>
</comment>
<dbReference type="AlphaFoldDB" id="A0AAV2ZXF2"/>
<reference evidence="1" key="1">
    <citation type="thesis" date="2020" institute="ProQuest LLC" country="789 East Eisenhower Parkway, Ann Arbor, MI, USA">
        <title>Comparative Genomics and Chromosome Evolution.</title>
        <authorList>
            <person name="Mudd A.B."/>
        </authorList>
    </citation>
    <scope>NUCLEOTIDE SEQUENCE</scope>
    <source>
        <strain evidence="1">1538</strain>
        <tissue evidence="1">Blood</tissue>
    </source>
</reference>
<keyword evidence="2" id="KW-1185">Reference proteome</keyword>